<dbReference type="EC" id="4.2.1.-" evidence="3"/>
<dbReference type="Proteomes" id="UP001611162">
    <property type="component" value="Unassembled WGS sequence"/>
</dbReference>
<comment type="caution">
    <text evidence="3">The sequence shown here is derived from an EMBL/GenBank/DDBJ whole genome shotgun (WGS) entry which is preliminary data.</text>
</comment>
<protein>
    <submittedName>
        <fullName evidence="3">3-hydroxyacyl-ACP dehydratase FabZ family protein</fullName>
        <ecNumber evidence="3">4.2.1.-</ecNumber>
    </submittedName>
</protein>
<evidence type="ECO:0000256" key="2">
    <source>
        <dbReference type="ARBA" id="ARBA00023239"/>
    </source>
</evidence>
<proteinExistence type="inferred from homology"/>
<keyword evidence="2 3" id="KW-0456">Lyase</keyword>
<reference evidence="3 4" key="1">
    <citation type="submission" date="2024-10" db="EMBL/GenBank/DDBJ databases">
        <title>The Natural Products Discovery Center: Release of the First 8490 Sequenced Strains for Exploring Actinobacteria Biosynthetic Diversity.</title>
        <authorList>
            <person name="Kalkreuter E."/>
            <person name="Kautsar S.A."/>
            <person name="Yang D."/>
            <person name="Bader C.D."/>
            <person name="Teijaro C.N."/>
            <person name="Fluegel L."/>
            <person name="Davis C.M."/>
            <person name="Simpson J.R."/>
            <person name="Lauterbach L."/>
            <person name="Steele A.D."/>
            <person name="Gui C."/>
            <person name="Meng S."/>
            <person name="Li G."/>
            <person name="Viehrig K."/>
            <person name="Ye F."/>
            <person name="Su P."/>
            <person name="Kiefer A.F."/>
            <person name="Nichols A."/>
            <person name="Cepeda A.J."/>
            <person name="Yan W."/>
            <person name="Fan B."/>
            <person name="Jiang Y."/>
            <person name="Adhikari A."/>
            <person name="Zheng C.-J."/>
            <person name="Schuster L."/>
            <person name="Cowan T.M."/>
            <person name="Smanski M.J."/>
            <person name="Chevrette M.G."/>
            <person name="De Carvalho L.P.S."/>
            <person name="Shen B."/>
        </authorList>
    </citation>
    <scope>NUCLEOTIDE SEQUENCE [LARGE SCALE GENOMIC DNA]</scope>
    <source>
        <strain evidence="3 4">NPDC020979</strain>
    </source>
</reference>
<dbReference type="SUPFAM" id="SSF54637">
    <property type="entry name" value="Thioesterase/thiol ester dehydrase-isomerase"/>
    <property type="match status" value="1"/>
</dbReference>
<dbReference type="GO" id="GO:0016829">
    <property type="term" value="F:lyase activity"/>
    <property type="evidence" value="ECO:0007669"/>
    <property type="project" value="UniProtKB-KW"/>
</dbReference>
<accession>A0ABW7SXD2</accession>
<evidence type="ECO:0000256" key="1">
    <source>
        <dbReference type="ARBA" id="ARBA00009174"/>
    </source>
</evidence>
<gene>
    <name evidence="3" type="ORF">ACH4TF_05230</name>
</gene>
<dbReference type="Pfam" id="PF07977">
    <property type="entry name" value="FabA"/>
    <property type="match status" value="1"/>
</dbReference>
<keyword evidence="4" id="KW-1185">Reference proteome</keyword>
<dbReference type="RefSeq" id="WP_397612231.1">
    <property type="nucleotide sequence ID" value="NZ_JBIRRB010000001.1"/>
</dbReference>
<sequence>MRTSVAGPAGIKRLLPHRHPILLVDRVLELVPGERLTALKAVTGNEPWYRDVSEHAAEEDYDYPPALLIESWCQSAALLVARDAPNPDVLDGRVMLFGGMSGLNFTGRVRPGDAVVHEVRQIRAFDDTVIFEGRSSVGDDVVMEVGQAMIVLRPASELAAAAGAVSAQGRGGAHDGD</sequence>
<dbReference type="EMBL" id="JBIRRB010000001">
    <property type="protein sequence ID" value="MFI0909846.1"/>
    <property type="molecule type" value="Genomic_DNA"/>
</dbReference>
<dbReference type="Gene3D" id="3.10.129.10">
    <property type="entry name" value="Hotdog Thioesterase"/>
    <property type="match status" value="1"/>
</dbReference>
<dbReference type="InterPro" id="IPR013114">
    <property type="entry name" value="FabA_FabZ"/>
</dbReference>
<comment type="similarity">
    <text evidence="1">Belongs to the thioester dehydratase family. FabZ subfamily.</text>
</comment>
<organism evidence="3 4">
    <name type="scientific">Streptomyces abikoensis</name>
    <dbReference type="NCBI Taxonomy" id="97398"/>
    <lineage>
        <taxon>Bacteria</taxon>
        <taxon>Bacillati</taxon>
        <taxon>Actinomycetota</taxon>
        <taxon>Actinomycetes</taxon>
        <taxon>Kitasatosporales</taxon>
        <taxon>Streptomycetaceae</taxon>
        <taxon>Streptomyces</taxon>
    </lineage>
</organism>
<evidence type="ECO:0000313" key="4">
    <source>
        <dbReference type="Proteomes" id="UP001611162"/>
    </source>
</evidence>
<name>A0ABW7SXD2_9ACTN</name>
<dbReference type="PANTHER" id="PTHR30272">
    <property type="entry name" value="3-HYDROXYACYL-[ACYL-CARRIER-PROTEIN] DEHYDRATASE"/>
    <property type="match status" value="1"/>
</dbReference>
<dbReference type="InterPro" id="IPR029069">
    <property type="entry name" value="HotDog_dom_sf"/>
</dbReference>
<evidence type="ECO:0000313" key="3">
    <source>
        <dbReference type="EMBL" id="MFI0909846.1"/>
    </source>
</evidence>
<dbReference type="PANTHER" id="PTHR30272:SF1">
    <property type="entry name" value="3-HYDROXYACYL-[ACYL-CARRIER-PROTEIN] DEHYDRATASE"/>
    <property type="match status" value="1"/>
</dbReference>